<evidence type="ECO:0000313" key="5">
    <source>
        <dbReference type="Proteomes" id="UP000431092"/>
    </source>
</evidence>
<keyword evidence="3" id="KW-0028">Amino-acid biosynthesis</keyword>
<proteinExistence type="inferred from homology"/>
<feature type="binding site" evidence="3">
    <location>
        <position position="89"/>
    </location>
    <ligand>
        <name>substrate</name>
    </ligand>
</feature>
<dbReference type="UniPathway" id="UPA00904">
    <property type="reaction ID" value="UER00874"/>
</dbReference>
<dbReference type="InterPro" id="IPR005251">
    <property type="entry name" value="IF-M1Pi"/>
</dbReference>
<dbReference type="PANTHER" id="PTHR43475">
    <property type="entry name" value="METHYLTHIORIBOSE-1-PHOSPHATE ISOMERASE"/>
    <property type="match status" value="1"/>
</dbReference>
<dbReference type="NCBIfam" id="NF004326">
    <property type="entry name" value="PRK05720.1"/>
    <property type="match status" value="1"/>
</dbReference>
<feature type="binding site" evidence="3">
    <location>
        <position position="193"/>
    </location>
    <ligand>
        <name>substrate</name>
    </ligand>
</feature>
<dbReference type="HAMAP" id="MF_01678">
    <property type="entry name" value="Salvage_MtnA"/>
    <property type="match status" value="1"/>
</dbReference>
<name>A0A6I3IDS7_9MICO</name>
<reference evidence="4 5" key="1">
    <citation type="submission" date="2019-11" db="EMBL/GenBank/DDBJ databases">
        <title>Whole genome sequencing identifies a novel species of the genus Arsenicicoccus isolated from human blood.</title>
        <authorList>
            <person name="Jeong J.H."/>
            <person name="Kweon O.J."/>
            <person name="Kim H.R."/>
            <person name="Kim T.-H."/>
            <person name="Ha S.-M."/>
            <person name="Lee M.-K."/>
        </authorList>
    </citation>
    <scope>NUCLEOTIDE SEQUENCE [LARGE SCALE GENOMIC DNA]</scope>
    <source>
        <strain evidence="4 5">MKL-02</strain>
    </source>
</reference>
<dbReference type="FunFam" id="3.40.50.10470:FF:000006">
    <property type="entry name" value="Methylthioribose-1-phosphate isomerase"/>
    <property type="match status" value="1"/>
</dbReference>
<dbReference type="InterPro" id="IPR037171">
    <property type="entry name" value="NagB/RpiA_transferase-like"/>
</dbReference>
<dbReference type="Proteomes" id="UP000431092">
    <property type="component" value="Unassembled WGS sequence"/>
</dbReference>
<gene>
    <name evidence="3 4" type="primary">mtnA</name>
    <name evidence="4" type="ORF">GGG17_02255</name>
</gene>
<dbReference type="RefSeq" id="WP_154592172.1">
    <property type="nucleotide sequence ID" value="NZ_WLVL01000007.1"/>
</dbReference>
<keyword evidence="1 3" id="KW-0413">Isomerase</keyword>
<evidence type="ECO:0000313" key="4">
    <source>
        <dbReference type="EMBL" id="MTB70813.1"/>
    </source>
</evidence>
<feature type="active site" description="Proton donor" evidence="3">
    <location>
        <position position="234"/>
    </location>
</feature>
<dbReference type="AlphaFoldDB" id="A0A6I3IDS7"/>
<dbReference type="InterPro" id="IPR000649">
    <property type="entry name" value="IF-2B-related"/>
</dbReference>
<feature type="site" description="Transition state stabilizer" evidence="3">
    <location>
        <position position="154"/>
    </location>
</feature>
<dbReference type="Gene3D" id="1.20.120.420">
    <property type="entry name" value="translation initiation factor eif-2b, domain 1"/>
    <property type="match status" value="1"/>
</dbReference>
<organism evidence="4 5">
    <name type="scientific">Arsenicicoccus cauae</name>
    <dbReference type="NCBI Taxonomy" id="2663847"/>
    <lineage>
        <taxon>Bacteria</taxon>
        <taxon>Bacillati</taxon>
        <taxon>Actinomycetota</taxon>
        <taxon>Actinomycetes</taxon>
        <taxon>Micrococcales</taxon>
        <taxon>Intrasporangiaceae</taxon>
        <taxon>Arsenicicoccus</taxon>
    </lineage>
</organism>
<dbReference type="InterPro" id="IPR027363">
    <property type="entry name" value="M1Pi_N"/>
</dbReference>
<feature type="binding site" evidence="3">
    <location>
        <begin position="48"/>
        <end position="50"/>
    </location>
    <ligand>
        <name>substrate</name>
    </ligand>
</feature>
<dbReference type="Pfam" id="PF01008">
    <property type="entry name" value="IF-2B"/>
    <property type="match status" value="1"/>
</dbReference>
<dbReference type="Gene3D" id="3.40.50.10470">
    <property type="entry name" value="Translation initiation factor eif-2b, domain 2"/>
    <property type="match status" value="1"/>
</dbReference>
<evidence type="ECO:0000256" key="2">
    <source>
        <dbReference type="ARBA" id="ARBA00052401"/>
    </source>
</evidence>
<dbReference type="FunFam" id="1.20.120.420:FF:000003">
    <property type="entry name" value="Methylthioribose-1-phosphate isomerase"/>
    <property type="match status" value="1"/>
</dbReference>
<sequence>MVKALEWVALPQPALRLLDQTRLPTQEHYIDVTTVDTLVRAIQDLAVRGAPALGGVGALGVVVAMAQGEREAWSSERLAGEIARIRNARPTAVNLAWGVDQVLPAMPRGIPAVLDAAMRLVAEDEAANRELSRLGADWIIARTGKDLVRVLTHCNTGALATTAWGTAYGIIHELHQRQRLEVVHADETRPLLQGSRLTSWELTQDGIPHVVQADSAACSTILRGLVDVAIIGADRIVANGDTANKIGSVALALACQRAQIPFVVAAPSSTIDLATTTGAEIVIEERPPHEVLGLGGLQTSPAGARAFNPAFDVTPHDLIDAIVTERGIVEPATHPDPRLLAEIAG</sequence>
<dbReference type="PANTHER" id="PTHR43475:SF1">
    <property type="entry name" value="METHYLTHIORIBOSE-1-PHOSPHATE ISOMERASE"/>
    <property type="match status" value="1"/>
</dbReference>
<feature type="binding site" evidence="3">
    <location>
        <begin position="244"/>
        <end position="245"/>
    </location>
    <ligand>
        <name>substrate</name>
    </ligand>
</feature>
<dbReference type="EC" id="5.3.1.23" evidence="3"/>
<evidence type="ECO:0000256" key="1">
    <source>
        <dbReference type="ARBA" id="ARBA00023235"/>
    </source>
</evidence>
<keyword evidence="5" id="KW-1185">Reference proteome</keyword>
<dbReference type="EMBL" id="WLVL01000007">
    <property type="protein sequence ID" value="MTB70813.1"/>
    <property type="molecule type" value="Genomic_DNA"/>
</dbReference>
<comment type="catalytic activity">
    <reaction evidence="2 3">
        <text>5-(methylsulfanyl)-alpha-D-ribose 1-phosphate = 5-(methylsulfanyl)-D-ribulose 1-phosphate</text>
        <dbReference type="Rhea" id="RHEA:19989"/>
        <dbReference type="ChEBI" id="CHEBI:58533"/>
        <dbReference type="ChEBI" id="CHEBI:58548"/>
        <dbReference type="EC" id="5.3.1.23"/>
    </reaction>
</comment>
<dbReference type="SUPFAM" id="SSF100950">
    <property type="entry name" value="NagB/RpiA/CoA transferase-like"/>
    <property type="match status" value="1"/>
</dbReference>
<keyword evidence="3" id="KW-0486">Methionine biosynthesis</keyword>
<dbReference type="NCBIfam" id="TIGR00524">
    <property type="entry name" value="eIF-2B_rel"/>
    <property type="match status" value="1"/>
</dbReference>
<dbReference type="InterPro" id="IPR011559">
    <property type="entry name" value="Initiation_fac_2B_a/b/d"/>
</dbReference>
<comment type="caution">
    <text evidence="4">The sequence shown here is derived from an EMBL/GenBank/DDBJ whole genome shotgun (WGS) entry which is preliminary data.</text>
</comment>
<accession>A0A6I3IDS7</accession>
<dbReference type="GO" id="GO:0046523">
    <property type="term" value="F:S-methyl-5-thioribose-1-phosphate isomerase activity"/>
    <property type="evidence" value="ECO:0007669"/>
    <property type="project" value="UniProtKB-UniRule"/>
</dbReference>
<comment type="pathway">
    <text evidence="3">Amino-acid biosynthesis; L-methionine biosynthesis via salvage pathway; L-methionine from S-methyl-5-thio-alpha-D-ribose 1-phosphate: step 1/6.</text>
</comment>
<dbReference type="GO" id="GO:0019509">
    <property type="term" value="P:L-methionine salvage from methylthioadenosine"/>
    <property type="evidence" value="ECO:0007669"/>
    <property type="project" value="UniProtKB-UniRule"/>
</dbReference>
<dbReference type="InterPro" id="IPR042529">
    <property type="entry name" value="IF_2B-like_C"/>
</dbReference>
<comment type="function">
    <text evidence="3">Catalyzes the interconversion of methylthioribose-1-phosphate (MTR-1-P) into methylthioribulose-1-phosphate (MTRu-1-P).</text>
</comment>
<protein>
    <recommendedName>
        <fullName evidence="3">Methylthioribose-1-phosphate isomerase</fullName>
        <shortName evidence="3">M1Pi</shortName>
        <shortName evidence="3">MTR-1-P isomerase</shortName>
        <ecNumber evidence="3">5.3.1.23</ecNumber>
    </recommendedName>
    <alternativeName>
        <fullName evidence="3">S-methyl-5-thioribose-1-phosphate isomerase</fullName>
    </alternativeName>
</protein>
<comment type="similarity">
    <text evidence="3">Belongs to the EIF-2B alpha/beta/delta subunits family. MtnA subfamily.</text>
</comment>
<dbReference type="NCBIfam" id="TIGR00512">
    <property type="entry name" value="salvage_mtnA"/>
    <property type="match status" value="1"/>
</dbReference>
<evidence type="ECO:0000256" key="3">
    <source>
        <dbReference type="HAMAP-Rule" id="MF_01678"/>
    </source>
</evidence>